<dbReference type="Pfam" id="PF08241">
    <property type="entry name" value="Methyltransf_11"/>
    <property type="match status" value="1"/>
</dbReference>
<dbReference type="EMBL" id="QJKF01000008">
    <property type="protein sequence ID" value="PXX61597.1"/>
    <property type="molecule type" value="Genomic_DNA"/>
</dbReference>
<keyword evidence="2" id="KW-0489">Methyltransferase</keyword>
<accession>A0A318K004</accession>
<evidence type="ECO:0000259" key="1">
    <source>
        <dbReference type="Pfam" id="PF08241"/>
    </source>
</evidence>
<organism evidence="2 3">
    <name type="scientific">Nocardia tenerifensis</name>
    <dbReference type="NCBI Taxonomy" id="228006"/>
    <lineage>
        <taxon>Bacteria</taxon>
        <taxon>Bacillati</taxon>
        <taxon>Actinomycetota</taxon>
        <taxon>Actinomycetes</taxon>
        <taxon>Mycobacteriales</taxon>
        <taxon>Nocardiaceae</taxon>
        <taxon>Nocardia</taxon>
    </lineage>
</organism>
<evidence type="ECO:0000313" key="3">
    <source>
        <dbReference type="Proteomes" id="UP000247569"/>
    </source>
</evidence>
<comment type="caution">
    <text evidence="2">The sequence shown here is derived from an EMBL/GenBank/DDBJ whole genome shotgun (WGS) entry which is preliminary data.</text>
</comment>
<dbReference type="InterPro" id="IPR050508">
    <property type="entry name" value="Methyltransf_Superfamily"/>
</dbReference>
<keyword evidence="2" id="KW-0808">Transferase</keyword>
<dbReference type="InterPro" id="IPR029063">
    <property type="entry name" value="SAM-dependent_MTases_sf"/>
</dbReference>
<dbReference type="GO" id="GO:0008757">
    <property type="term" value="F:S-adenosylmethionine-dependent methyltransferase activity"/>
    <property type="evidence" value="ECO:0007669"/>
    <property type="project" value="InterPro"/>
</dbReference>
<dbReference type="PANTHER" id="PTHR42912:SF80">
    <property type="entry name" value="METHYLTRANSFERASE DOMAIN-CONTAINING PROTEIN"/>
    <property type="match status" value="1"/>
</dbReference>
<dbReference type="GO" id="GO:0032259">
    <property type="term" value="P:methylation"/>
    <property type="evidence" value="ECO:0007669"/>
    <property type="project" value="UniProtKB-KW"/>
</dbReference>
<name>A0A318K004_9NOCA</name>
<dbReference type="Gene3D" id="3.40.50.150">
    <property type="entry name" value="Vaccinia Virus protein VP39"/>
    <property type="match status" value="1"/>
</dbReference>
<sequence>MIHPEPGFRSMIARKIAWPPDVSLVSSPPVVYEHPLAYLLGVEGLALLRAFTGEHDRDFVAARLAEVSALLADESLRDAAVDAARFDTVTGYRDWAARYDNPGNVAFEIDTPIVREIVDPLPTGVALDAACGTGRHARWLAERGHQVIGVDSSPDMLALARERVPAAEFRLGDLHRLPVDDATVDLVVCALALNHHPSVAPMLAEFARVLRPGGHLVIADTHPEAVARGSIPTVRGPEGQPGRIPAYHHLVGDYLRAALPLGFEVRRCEEPGLPAAPIPEATKDPGPWDLWPWSLARMIPEAVAAASAGVPAMLIWHFALDKN</sequence>
<proteinExistence type="predicted"/>
<evidence type="ECO:0000313" key="2">
    <source>
        <dbReference type="EMBL" id="PXX61597.1"/>
    </source>
</evidence>
<dbReference type="InterPro" id="IPR013216">
    <property type="entry name" value="Methyltransf_11"/>
</dbReference>
<reference evidence="2 3" key="1">
    <citation type="submission" date="2018-05" db="EMBL/GenBank/DDBJ databases">
        <title>Genomic Encyclopedia of Type Strains, Phase IV (KMG-IV): sequencing the most valuable type-strain genomes for metagenomic binning, comparative biology and taxonomic classification.</title>
        <authorList>
            <person name="Goeker M."/>
        </authorList>
    </citation>
    <scope>NUCLEOTIDE SEQUENCE [LARGE SCALE GENOMIC DNA]</scope>
    <source>
        <strain evidence="2 3">DSM 44704</strain>
    </source>
</reference>
<feature type="domain" description="Methyltransferase type 11" evidence="1">
    <location>
        <begin position="127"/>
        <end position="218"/>
    </location>
</feature>
<dbReference type="SUPFAM" id="SSF53335">
    <property type="entry name" value="S-adenosyl-L-methionine-dependent methyltransferases"/>
    <property type="match status" value="1"/>
</dbReference>
<dbReference type="AlphaFoldDB" id="A0A318K004"/>
<keyword evidence="3" id="KW-1185">Reference proteome</keyword>
<protein>
    <submittedName>
        <fullName evidence="2">Methyltransferase family protein</fullName>
    </submittedName>
</protein>
<dbReference type="PANTHER" id="PTHR42912">
    <property type="entry name" value="METHYLTRANSFERASE"/>
    <property type="match status" value="1"/>
</dbReference>
<dbReference type="CDD" id="cd02440">
    <property type="entry name" value="AdoMet_MTases"/>
    <property type="match status" value="1"/>
</dbReference>
<gene>
    <name evidence="2" type="ORF">DFR70_108155</name>
</gene>
<dbReference type="Proteomes" id="UP000247569">
    <property type="component" value="Unassembled WGS sequence"/>
</dbReference>